<dbReference type="OrthoDB" id="308464at2759"/>
<feature type="domain" description="Zinc finger ZPR1-type" evidence="10">
    <location>
        <begin position="43"/>
        <end position="223"/>
    </location>
</feature>
<dbReference type="AlphaFoldDB" id="A0A9W9DPR2"/>
<evidence type="ECO:0000259" key="10">
    <source>
        <dbReference type="SMART" id="SM00709"/>
    </source>
</evidence>
<dbReference type="FunFam" id="2.20.25.420:FF:000002">
    <property type="entry name" value="Zinc finger protein ZPR1"/>
    <property type="match status" value="1"/>
</dbReference>
<evidence type="ECO:0000256" key="1">
    <source>
        <dbReference type="ARBA" id="ARBA00004123"/>
    </source>
</evidence>
<keyword evidence="6" id="KW-0862">Zinc</keyword>
<name>A0A9W9DPR2_9AGAR</name>
<comment type="subcellular location">
    <subcellularLocation>
        <location evidence="1">Nucleus</location>
    </subcellularLocation>
</comment>
<evidence type="ECO:0000256" key="3">
    <source>
        <dbReference type="ARBA" id="ARBA00022723"/>
    </source>
</evidence>
<dbReference type="GO" id="GO:0005634">
    <property type="term" value="C:nucleus"/>
    <property type="evidence" value="ECO:0007669"/>
    <property type="project" value="UniProtKB-SubCell"/>
</dbReference>
<comment type="function">
    <text evidence="8">Acts as a protein folding chaperone for elongation factor 1-alpha.</text>
</comment>
<evidence type="ECO:0000256" key="6">
    <source>
        <dbReference type="ARBA" id="ARBA00022833"/>
    </source>
</evidence>
<dbReference type="InterPro" id="IPR004457">
    <property type="entry name" value="Znf_ZPR1"/>
</dbReference>
<dbReference type="EMBL" id="JAOTPV010000007">
    <property type="protein sequence ID" value="KAJ4480190.1"/>
    <property type="molecule type" value="Genomic_DNA"/>
</dbReference>
<reference evidence="11" key="1">
    <citation type="submission" date="2022-08" db="EMBL/GenBank/DDBJ databases">
        <title>A Global Phylogenomic Analysis of the Shiitake Genus Lentinula.</title>
        <authorList>
            <consortium name="DOE Joint Genome Institute"/>
            <person name="Sierra-Patev S."/>
            <person name="Min B."/>
            <person name="Naranjo-Ortiz M."/>
            <person name="Looney B."/>
            <person name="Konkel Z."/>
            <person name="Slot J.C."/>
            <person name="Sakamoto Y."/>
            <person name="Steenwyk J.L."/>
            <person name="Rokas A."/>
            <person name="Carro J."/>
            <person name="Camarero S."/>
            <person name="Ferreira P."/>
            <person name="Molpeceres G."/>
            <person name="Ruiz-Duenas F.J."/>
            <person name="Serrano A."/>
            <person name="Henrissat B."/>
            <person name="Drula E."/>
            <person name="Hughes K.W."/>
            <person name="Mata J.L."/>
            <person name="Ishikawa N.K."/>
            <person name="Vargas-Isla R."/>
            <person name="Ushijima S."/>
            <person name="Smith C.A."/>
            <person name="Ahrendt S."/>
            <person name="Andreopoulos W."/>
            <person name="He G."/>
            <person name="Labutti K."/>
            <person name="Lipzen A."/>
            <person name="Ng V."/>
            <person name="Riley R."/>
            <person name="Sandor L."/>
            <person name="Barry K."/>
            <person name="Martinez A.T."/>
            <person name="Xiao Y."/>
            <person name="Gibbons J.G."/>
            <person name="Terashima K."/>
            <person name="Grigoriev I.V."/>
            <person name="Hibbett D.S."/>
        </authorList>
    </citation>
    <scope>NUCLEOTIDE SEQUENCE</scope>
    <source>
        <strain evidence="11">JLM2183</strain>
    </source>
</reference>
<accession>A0A9W9DPR2</accession>
<dbReference type="GO" id="GO:0008270">
    <property type="term" value="F:zinc ion binding"/>
    <property type="evidence" value="ECO:0007669"/>
    <property type="project" value="UniProtKB-KW"/>
</dbReference>
<dbReference type="InterPro" id="IPR056180">
    <property type="entry name" value="ZPR1_jr_dom"/>
</dbReference>
<feature type="region of interest" description="Disordered" evidence="9">
    <location>
        <begin position="482"/>
        <end position="501"/>
    </location>
</feature>
<evidence type="ECO:0000256" key="9">
    <source>
        <dbReference type="SAM" id="MobiDB-lite"/>
    </source>
</evidence>
<evidence type="ECO:0000256" key="4">
    <source>
        <dbReference type="ARBA" id="ARBA00022737"/>
    </source>
</evidence>
<keyword evidence="5" id="KW-0863">Zinc-finger</keyword>
<proteinExistence type="inferred from homology"/>
<evidence type="ECO:0000256" key="8">
    <source>
        <dbReference type="ARBA" id="ARBA00054139"/>
    </source>
</evidence>
<keyword evidence="4" id="KW-0677">Repeat</keyword>
<dbReference type="FunFam" id="2.60.120.1040:FF:000001">
    <property type="entry name" value="Zinc finger protein ZPR1"/>
    <property type="match status" value="1"/>
</dbReference>
<dbReference type="SMART" id="SM00709">
    <property type="entry name" value="Zpr1"/>
    <property type="match status" value="2"/>
</dbReference>
<dbReference type="Pfam" id="PF22794">
    <property type="entry name" value="jr-ZPR1"/>
    <property type="match status" value="2"/>
</dbReference>
<comment type="similarity">
    <text evidence="2">Belongs to the ZPR1 family.</text>
</comment>
<gene>
    <name evidence="11" type="ORF">J3R30DRAFT_2592809</name>
</gene>
<dbReference type="Proteomes" id="UP001150266">
    <property type="component" value="Unassembled WGS sequence"/>
</dbReference>
<protein>
    <submittedName>
        <fullName evidence="11">Zf-ZPR1-domain-containing protein</fullName>
    </submittedName>
</protein>
<feature type="domain" description="Zinc finger ZPR1-type" evidence="10">
    <location>
        <begin position="283"/>
        <end position="446"/>
    </location>
</feature>
<dbReference type="Pfam" id="PF03367">
    <property type="entry name" value="Zn_ribbon_ZPR1"/>
    <property type="match status" value="2"/>
</dbReference>
<keyword evidence="3" id="KW-0479">Metal-binding</keyword>
<keyword evidence="7" id="KW-0539">Nucleus</keyword>
<dbReference type="PANTHER" id="PTHR10876">
    <property type="entry name" value="ZINC FINGER PROTEIN ZPR1"/>
    <property type="match status" value="1"/>
</dbReference>
<evidence type="ECO:0000256" key="5">
    <source>
        <dbReference type="ARBA" id="ARBA00022771"/>
    </source>
</evidence>
<evidence type="ECO:0000256" key="2">
    <source>
        <dbReference type="ARBA" id="ARBA00008354"/>
    </source>
</evidence>
<evidence type="ECO:0000256" key="7">
    <source>
        <dbReference type="ARBA" id="ARBA00023242"/>
    </source>
</evidence>
<dbReference type="InterPro" id="IPR040141">
    <property type="entry name" value="ZPR1"/>
</dbReference>
<evidence type="ECO:0000313" key="11">
    <source>
        <dbReference type="EMBL" id="KAJ4480190.1"/>
    </source>
</evidence>
<dbReference type="NCBIfam" id="TIGR00310">
    <property type="entry name" value="ZPR1_znf"/>
    <property type="match status" value="2"/>
</dbReference>
<comment type="caution">
    <text evidence="11">The sequence shown here is derived from an EMBL/GenBank/DDBJ whole genome shotgun (WGS) entry which is preliminary data.</text>
</comment>
<evidence type="ECO:0000313" key="12">
    <source>
        <dbReference type="Proteomes" id="UP001150266"/>
    </source>
</evidence>
<dbReference type="InterPro" id="IPR042452">
    <property type="entry name" value="ZPR1_Znf1/2"/>
</dbReference>
<keyword evidence="12" id="KW-1185">Reference proteome</keyword>
<dbReference type="Gene3D" id="2.60.120.1040">
    <property type="entry name" value="ZPR1, A/B domain"/>
    <property type="match status" value="2"/>
</dbReference>
<dbReference type="InterPro" id="IPR042451">
    <property type="entry name" value="ZPR1_A/B_dom"/>
</dbReference>
<dbReference type="PANTHER" id="PTHR10876:SF0">
    <property type="entry name" value="ZINC FINGER PROTEIN ZPR1"/>
    <property type="match status" value="1"/>
</dbReference>
<sequence>MSQEELFPTIGTIADKADQLTENEVHNVTANVDEDRPMQEVESLCMKCGEQGITRMLLTSIPYFREIIVMSFRCEHCGASNNEVQSAGAIRPEGTLYTAKILARSDLDRQIVRSASASIVIPELQLTLPSSARSQLTTVEGLIRDITSDLSMDQPLRRVQDEDSYTKIQSLIDKLGEILGDEDEVGDDGDNAPAVKKASEKDLPMPAFTVKVDDPSGNSWIEFIGSISDPKWNMRTYPRTLQQNIELGLVAAPDESANLDGNENEVVGSGTEGTDEEIYIFPGTCSSCGHPLDTMMKKVNIPYFKDIIIMSTNCDRCGYRDNEVKSGAAISEKGKKLTLKVEDREDLSRDILKSETAGLTIPEIDLVLTHGTLGGRFTTLEGILEQVYEELSDKIFSGDSASNTPEAVKERVRFEKFLGDLKEIKSAARPFTLVLDDPLANSYIQNLYAPDPDPAMTVELYERTWEQNEELGLNDMKVEGYESDRDSSVGEVGVKQSGESKVENVAVEKTLDS</sequence>
<dbReference type="FunFam" id="2.20.25.420:FF:000001">
    <property type="entry name" value="Zinc finger protein ZPR1"/>
    <property type="match status" value="1"/>
</dbReference>
<dbReference type="Gene3D" id="2.20.25.420">
    <property type="entry name" value="ZPR1, zinc finger domain"/>
    <property type="match status" value="2"/>
</dbReference>
<organism evidence="11 12">
    <name type="scientific">Lentinula aciculospora</name>
    <dbReference type="NCBI Taxonomy" id="153920"/>
    <lineage>
        <taxon>Eukaryota</taxon>
        <taxon>Fungi</taxon>
        <taxon>Dikarya</taxon>
        <taxon>Basidiomycota</taxon>
        <taxon>Agaricomycotina</taxon>
        <taxon>Agaricomycetes</taxon>
        <taxon>Agaricomycetidae</taxon>
        <taxon>Agaricales</taxon>
        <taxon>Marasmiineae</taxon>
        <taxon>Omphalotaceae</taxon>
        <taxon>Lentinula</taxon>
    </lineage>
</organism>